<comment type="similarity">
    <text evidence="2">Belongs to the CorA metal ion transporter (MIT) (TC 1.A.35) family.</text>
</comment>
<keyword evidence="5 12" id="KW-0812">Transmembrane</keyword>
<keyword evidence="3" id="KW-0813">Transport</keyword>
<keyword evidence="6" id="KW-0460">Magnesium</keyword>
<dbReference type="GO" id="GO:0005886">
    <property type="term" value="C:plasma membrane"/>
    <property type="evidence" value="ECO:0007669"/>
    <property type="project" value="UniProtKB-SubCell"/>
</dbReference>
<protein>
    <recommendedName>
        <fullName evidence="15">Magnesium and cobalt transport protein CorA</fullName>
    </recommendedName>
</protein>
<keyword evidence="14" id="KW-1185">Reference proteome</keyword>
<evidence type="ECO:0000256" key="7">
    <source>
        <dbReference type="ARBA" id="ARBA00022989"/>
    </source>
</evidence>
<dbReference type="InterPro" id="IPR045861">
    <property type="entry name" value="CorA_cytoplasmic_dom"/>
</dbReference>
<reference evidence="13 14" key="1">
    <citation type="submission" date="2019-06" db="EMBL/GenBank/DDBJ databases">
        <title>Draft genome sequence of Miniimonas arenae KCTC 19750T isolated from sea sand.</title>
        <authorList>
            <person name="Park S.-J."/>
        </authorList>
    </citation>
    <scope>NUCLEOTIDE SEQUENCE [LARGE SCALE GENOMIC DNA]</scope>
    <source>
        <strain evidence="13 14">KCTC 19750</strain>
    </source>
</reference>
<dbReference type="FunFam" id="1.20.58.340:FF:000004">
    <property type="entry name" value="Magnesium transport protein CorA"/>
    <property type="match status" value="1"/>
</dbReference>
<dbReference type="GO" id="GO:0050897">
    <property type="term" value="F:cobalt ion binding"/>
    <property type="evidence" value="ECO:0007669"/>
    <property type="project" value="TreeGrafter"/>
</dbReference>
<sequence>MAARTTAAPRPCRAERLCASRAAAHTAGRRRAHNDPVRTEYRLTDEGELLDPRTTPPEVFAAARRRWIVELLPTDPGRWRSIQTDALRECGISTDAGMSLKHLADTVLGAHVPASMPDDVIAMRVAMPKLSDGVSPVKAPIVNIITQRDRAVTSSTDSGALKKLVERVRSLPPARRRGAFVVVRSLLSLSLEHATDVADRVTARTAELEDQVFSDVDDDDVTTDIYRLKRAIADGRRRLLPVINRLSLVTEVDDAELGEDAVAHLERIEAGFRRVADALDTDDRLLGDMLTAQMTLVQVQQNGDMRRISAYAALITVPTLIAGIYGMNFDHMPELHWLLGYPASLALMLVVVLLLRRAFRRSGWL</sequence>
<evidence type="ECO:0000256" key="8">
    <source>
        <dbReference type="ARBA" id="ARBA00023065"/>
    </source>
</evidence>
<feature type="transmembrane region" description="Helical" evidence="12">
    <location>
        <begin position="308"/>
        <end position="329"/>
    </location>
</feature>
<dbReference type="InterPro" id="IPR045863">
    <property type="entry name" value="CorA_TM1_TM2"/>
</dbReference>
<dbReference type="PANTHER" id="PTHR46494">
    <property type="entry name" value="CORA FAMILY METAL ION TRANSPORTER (EUROFUNG)"/>
    <property type="match status" value="1"/>
</dbReference>
<gene>
    <name evidence="13" type="ORF">FH969_01515</name>
</gene>
<dbReference type="EMBL" id="VENP01000002">
    <property type="protein sequence ID" value="TNU77048.1"/>
    <property type="molecule type" value="Genomic_DNA"/>
</dbReference>
<name>A0A5C5BFH7_9MICO</name>
<evidence type="ECO:0000256" key="5">
    <source>
        <dbReference type="ARBA" id="ARBA00022692"/>
    </source>
</evidence>
<dbReference type="Pfam" id="PF01544">
    <property type="entry name" value="CorA"/>
    <property type="match status" value="1"/>
</dbReference>
<proteinExistence type="inferred from homology"/>
<evidence type="ECO:0000313" key="14">
    <source>
        <dbReference type="Proteomes" id="UP000313849"/>
    </source>
</evidence>
<evidence type="ECO:0000256" key="12">
    <source>
        <dbReference type="SAM" id="Phobius"/>
    </source>
</evidence>
<dbReference type="AlphaFoldDB" id="A0A5C5BFH7"/>
<comment type="caution">
    <text evidence="13">The sequence shown here is derived from an EMBL/GenBank/DDBJ whole genome shotgun (WGS) entry which is preliminary data.</text>
</comment>
<comment type="subcellular location">
    <subcellularLocation>
        <location evidence="1">Cell membrane</location>
        <topology evidence="1">Multi-pass membrane protein</topology>
    </subcellularLocation>
</comment>
<evidence type="ECO:0000256" key="6">
    <source>
        <dbReference type="ARBA" id="ARBA00022842"/>
    </source>
</evidence>
<evidence type="ECO:0000313" key="13">
    <source>
        <dbReference type="EMBL" id="TNU77048.1"/>
    </source>
</evidence>
<dbReference type="GO" id="GO:0015087">
    <property type="term" value="F:cobalt ion transmembrane transporter activity"/>
    <property type="evidence" value="ECO:0007669"/>
    <property type="project" value="TreeGrafter"/>
</dbReference>
<keyword evidence="7 12" id="KW-1133">Transmembrane helix</keyword>
<dbReference type="InterPro" id="IPR002523">
    <property type="entry name" value="MgTranspt_CorA/ZnTranspt_ZntB"/>
</dbReference>
<keyword evidence="9 12" id="KW-0472">Membrane</keyword>
<dbReference type="OrthoDB" id="9803416at2"/>
<dbReference type="PANTHER" id="PTHR46494:SF1">
    <property type="entry name" value="CORA FAMILY METAL ION TRANSPORTER (EUROFUNG)"/>
    <property type="match status" value="1"/>
</dbReference>
<evidence type="ECO:0000256" key="10">
    <source>
        <dbReference type="ARBA" id="ARBA00034269"/>
    </source>
</evidence>
<accession>A0A5C5BFH7</accession>
<dbReference type="Proteomes" id="UP000313849">
    <property type="component" value="Unassembled WGS sequence"/>
</dbReference>
<evidence type="ECO:0000256" key="4">
    <source>
        <dbReference type="ARBA" id="ARBA00022475"/>
    </source>
</evidence>
<comment type="catalytic activity">
    <reaction evidence="10">
        <text>Mg(2+)(in) = Mg(2+)(out)</text>
        <dbReference type="Rhea" id="RHEA:29827"/>
        <dbReference type="ChEBI" id="CHEBI:18420"/>
    </reaction>
</comment>
<feature type="transmembrane region" description="Helical" evidence="12">
    <location>
        <begin position="335"/>
        <end position="355"/>
    </location>
</feature>
<evidence type="ECO:0000256" key="3">
    <source>
        <dbReference type="ARBA" id="ARBA00022448"/>
    </source>
</evidence>
<dbReference type="Gene3D" id="1.20.58.340">
    <property type="entry name" value="Magnesium transport protein CorA, transmembrane region"/>
    <property type="match status" value="2"/>
</dbReference>
<keyword evidence="4" id="KW-1003">Cell membrane</keyword>
<organism evidence="13 14">
    <name type="scientific">Miniimonas arenae</name>
    <dbReference type="NCBI Taxonomy" id="676201"/>
    <lineage>
        <taxon>Bacteria</taxon>
        <taxon>Bacillati</taxon>
        <taxon>Actinomycetota</taxon>
        <taxon>Actinomycetes</taxon>
        <taxon>Micrococcales</taxon>
        <taxon>Beutenbergiaceae</taxon>
        <taxon>Miniimonas</taxon>
    </lineage>
</organism>
<evidence type="ECO:0000256" key="1">
    <source>
        <dbReference type="ARBA" id="ARBA00004651"/>
    </source>
</evidence>
<dbReference type="SUPFAM" id="SSF143865">
    <property type="entry name" value="CorA soluble domain-like"/>
    <property type="match status" value="1"/>
</dbReference>
<dbReference type="GO" id="GO:0000287">
    <property type="term" value="F:magnesium ion binding"/>
    <property type="evidence" value="ECO:0007669"/>
    <property type="project" value="TreeGrafter"/>
</dbReference>
<evidence type="ECO:0000256" key="11">
    <source>
        <dbReference type="ARBA" id="ARBA00045497"/>
    </source>
</evidence>
<comment type="function">
    <text evidence="11">Mediates influx of magnesium ions. Alternates between open and closed states. Activated by low cytoplasmic Mg(2+) levels. Inactive when cytoplasmic Mg(2+) levels are high.</text>
</comment>
<evidence type="ECO:0000256" key="2">
    <source>
        <dbReference type="ARBA" id="ARBA00009765"/>
    </source>
</evidence>
<evidence type="ECO:0008006" key="15">
    <source>
        <dbReference type="Google" id="ProtNLM"/>
    </source>
</evidence>
<dbReference type="GO" id="GO:0015095">
    <property type="term" value="F:magnesium ion transmembrane transporter activity"/>
    <property type="evidence" value="ECO:0007669"/>
    <property type="project" value="TreeGrafter"/>
</dbReference>
<evidence type="ECO:0000256" key="9">
    <source>
        <dbReference type="ARBA" id="ARBA00023136"/>
    </source>
</evidence>
<dbReference type="SUPFAM" id="SSF144083">
    <property type="entry name" value="Magnesium transport protein CorA, transmembrane region"/>
    <property type="match status" value="1"/>
</dbReference>
<keyword evidence="8" id="KW-0406">Ion transport</keyword>